<keyword evidence="1" id="KW-0812">Transmembrane</keyword>
<dbReference type="GO" id="GO:0016020">
    <property type="term" value="C:membrane"/>
    <property type="evidence" value="ECO:0007669"/>
    <property type="project" value="InterPro"/>
</dbReference>
<dbReference type="AlphaFoldDB" id="A0A3S4QB44"/>
<feature type="transmembrane region" description="Helical" evidence="1">
    <location>
        <begin position="43"/>
        <end position="63"/>
    </location>
</feature>
<evidence type="ECO:0000256" key="1">
    <source>
        <dbReference type="SAM" id="Phobius"/>
    </source>
</evidence>
<keyword evidence="1" id="KW-1133">Transmembrane helix</keyword>
<feature type="transmembrane region" description="Helical" evidence="1">
    <location>
        <begin position="142"/>
        <end position="158"/>
    </location>
</feature>
<feature type="transmembrane region" description="Helical" evidence="1">
    <location>
        <begin position="75"/>
        <end position="93"/>
    </location>
</feature>
<accession>A0A3S4QB44</accession>
<gene>
    <name evidence="3" type="ORF">NCTC5906_01103</name>
</gene>
<keyword evidence="1" id="KW-0472">Membrane</keyword>
<feature type="transmembrane region" description="Helical" evidence="1">
    <location>
        <begin position="164"/>
        <end position="181"/>
    </location>
</feature>
<proteinExistence type="predicted"/>
<feature type="transmembrane region" description="Helical" evidence="1">
    <location>
        <begin position="20"/>
        <end position="37"/>
    </location>
</feature>
<feature type="transmembrane region" description="Helical" evidence="1">
    <location>
        <begin position="113"/>
        <end position="130"/>
    </location>
</feature>
<evidence type="ECO:0000313" key="4">
    <source>
        <dbReference type="Proteomes" id="UP000272690"/>
    </source>
</evidence>
<dbReference type="InterPro" id="IPR000620">
    <property type="entry name" value="EamA_dom"/>
</dbReference>
<protein>
    <submittedName>
        <fullName evidence="3">EamA-like transporter family</fullName>
    </submittedName>
</protein>
<dbReference type="EMBL" id="LR134327">
    <property type="protein sequence ID" value="VEF42719.1"/>
    <property type="molecule type" value="Genomic_DNA"/>
</dbReference>
<evidence type="ECO:0000259" key="2">
    <source>
        <dbReference type="Pfam" id="PF00892"/>
    </source>
</evidence>
<name>A0A3S4QB44_AGGAP</name>
<organism evidence="3 4">
    <name type="scientific">Aggregatibacter aphrophilus ATCC 33389</name>
    <dbReference type="NCBI Taxonomy" id="985008"/>
    <lineage>
        <taxon>Bacteria</taxon>
        <taxon>Pseudomonadati</taxon>
        <taxon>Pseudomonadota</taxon>
        <taxon>Gammaproteobacteria</taxon>
        <taxon>Pasteurellales</taxon>
        <taxon>Pasteurellaceae</taxon>
        <taxon>Aggregatibacter</taxon>
    </lineage>
</organism>
<feature type="domain" description="EamA" evidence="2">
    <location>
        <begin position="47"/>
        <end position="179"/>
    </location>
</feature>
<dbReference type="Proteomes" id="UP000272690">
    <property type="component" value="Chromosome"/>
</dbReference>
<dbReference type="Pfam" id="PF00892">
    <property type="entry name" value="EamA"/>
    <property type="match status" value="1"/>
</dbReference>
<evidence type="ECO:0000313" key="3">
    <source>
        <dbReference type="EMBL" id="VEF42719.1"/>
    </source>
</evidence>
<reference evidence="3 4" key="1">
    <citation type="submission" date="2018-12" db="EMBL/GenBank/DDBJ databases">
        <authorList>
            <consortium name="Pathogen Informatics"/>
        </authorList>
    </citation>
    <scope>NUCLEOTIDE SEQUENCE [LARGE SCALE GENOMIC DNA]</scope>
    <source>
        <strain evidence="3 4">NCTC5906</strain>
    </source>
</reference>
<dbReference type="RefSeq" id="WP_005704505.1">
    <property type="nucleotide sequence ID" value="NZ_AEWB02000018.1"/>
</dbReference>
<sequence>MSYPIVARFSVILVNKKYTTKDMITFILLCIAILILSNERGYIWLPALMCALCWAIEGIICEYGVKNYRNPEEALMIRQITSTTFLFIAFFLISKFNSQNNLSIVNHLNNSYPIIFLSIIGLISYLFYYISISKIGAVKSMSLNISAAIFSITILNILNGNYELKYIICSTLIFIGTLLCIKDQKK</sequence>